<feature type="signal peptide" evidence="5">
    <location>
        <begin position="1"/>
        <end position="20"/>
    </location>
</feature>
<dbReference type="Proteomes" id="UP000294835">
    <property type="component" value="Unassembled WGS sequence"/>
</dbReference>
<organism evidence="7 8">
    <name type="scientific">Rhodovulum marinum</name>
    <dbReference type="NCBI Taxonomy" id="320662"/>
    <lineage>
        <taxon>Bacteria</taxon>
        <taxon>Pseudomonadati</taxon>
        <taxon>Pseudomonadota</taxon>
        <taxon>Alphaproteobacteria</taxon>
        <taxon>Rhodobacterales</taxon>
        <taxon>Paracoccaceae</taxon>
        <taxon>Rhodovulum</taxon>
    </lineage>
</organism>
<dbReference type="PROSITE" id="PS51007">
    <property type="entry name" value="CYTC"/>
    <property type="match status" value="1"/>
</dbReference>
<dbReference type="EMBL" id="SLXP01000002">
    <property type="protein sequence ID" value="TCP43153.1"/>
    <property type="molecule type" value="Genomic_DNA"/>
</dbReference>
<evidence type="ECO:0000256" key="1">
    <source>
        <dbReference type="ARBA" id="ARBA00022617"/>
    </source>
</evidence>
<dbReference type="RefSeq" id="WP_207903590.1">
    <property type="nucleotide sequence ID" value="NZ_SLXP01000002.1"/>
</dbReference>
<keyword evidence="2 4" id="KW-0479">Metal-binding</keyword>
<dbReference type="AlphaFoldDB" id="A0A4R2Q347"/>
<dbReference type="NCBIfam" id="NF040606">
    <property type="entry name" value="CytoC_perox"/>
    <property type="match status" value="1"/>
</dbReference>
<feature type="domain" description="Cytochrome c" evidence="6">
    <location>
        <begin position="324"/>
        <end position="569"/>
    </location>
</feature>
<dbReference type="PANTHER" id="PTHR30600:SF9">
    <property type="entry name" value="BLR7738 PROTEIN"/>
    <property type="match status" value="1"/>
</dbReference>
<dbReference type="InterPro" id="IPR051395">
    <property type="entry name" value="Cytochrome_c_Peroxidase/MauG"/>
</dbReference>
<dbReference type="GO" id="GO:0009055">
    <property type="term" value="F:electron transfer activity"/>
    <property type="evidence" value="ECO:0007669"/>
    <property type="project" value="InterPro"/>
</dbReference>
<sequence length="569" mass="60862">MKLRALATMVLLSGFGGAAAAQTVFVDQGDDWTPALRDAFYTQDQGSRIMPLAWMRALRLPDGAPFLQDALARYGYLPMPGRLDDDLPVGFTTNGRGADMAVGMTCAACHTREIEVNGTAYRVDGGPAMVDFQAFLADLDAAVLALLDDAAAFDAFAAEVAGPDGDTAALREAVETWSLRFHTLMARSLPDPAWGPGRLDAVSMIFNRLAGLDIGPETEDYLIPDNIALADAPTRYPFLWNAARQDRTQWPGFAENGNDLLGLARNLGEVYGVFGEFHPATKPGLVFGHDYISRNSANFDGLRALEDWVWEIGAPRWPWALDRELVRQGQAVFNRPVAAGGCVACHGKRRGERRALFHSTYATPILDVGTDTRECAILGRRVQTGVLEGARIPLLRDELGAEAPAFEVLGVAVIGAIIQQATSFGPAGLGQEAGGADQADFMAQFDDLRGAFPMGAAGTGLESGETGCKYAARVLEGIWAAAPYLHNGSVPSLRELLTPPEERLAAYTPGPVYDIEAVGIATDQPGFGQVIETTGCAALDSGNSRCGHPYGTTLPEAEKRALLEYLKSI</sequence>
<reference evidence="7 8" key="1">
    <citation type="submission" date="2019-03" db="EMBL/GenBank/DDBJ databases">
        <title>Genomic Encyclopedia of Type Strains, Phase IV (KMG-IV): sequencing the most valuable type-strain genomes for metagenomic binning, comparative biology and taxonomic classification.</title>
        <authorList>
            <person name="Goeker M."/>
        </authorList>
    </citation>
    <scope>NUCLEOTIDE SEQUENCE [LARGE SCALE GENOMIC DNA]</scope>
    <source>
        <strain evidence="7 8">DSM 18063</strain>
    </source>
</reference>
<evidence type="ECO:0000256" key="3">
    <source>
        <dbReference type="ARBA" id="ARBA00023004"/>
    </source>
</evidence>
<dbReference type="Gene3D" id="1.10.760.10">
    <property type="entry name" value="Cytochrome c-like domain"/>
    <property type="match status" value="1"/>
</dbReference>
<protein>
    <recommendedName>
        <fullName evidence="6">Cytochrome c domain-containing protein</fullName>
    </recommendedName>
</protein>
<evidence type="ECO:0000259" key="6">
    <source>
        <dbReference type="PROSITE" id="PS51007"/>
    </source>
</evidence>
<dbReference type="GO" id="GO:0046872">
    <property type="term" value="F:metal ion binding"/>
    <property type="evidence" value="ECO:0007669"/>
    <property type="project" value="UniProtKB-KW"/>
</dbReference>
<accession>A0A4R2Q347</accession>
<dbReference type="GO" id="GO:0004130">
    <property type="term" value="F:cytochrome-c peroxidase activity"/>
    <property type="evidence" value="ECO:0007669"/>
    <property type="project" value="TreeGrafter"/>
</dbReference>
<dbReference type="SUPFAM" id="SSF46626">
    <property type="entry name" value="Cytochrome c"/>
    <property type="match status" value="1"/>
</dbReference>
<gene>
    <name evidence="7" type="ORF">EV662_102347</name>
</gene>
<dbReference type="GO" id="GO:0020037">
    <property type="term" value="F:heme binding"/>
    <property type="evidence" value="ECO:0007669"/>
    <property type="project" value="InterPro"/>
</dbReference>
<keyword evidence="8" id="KW-1185">Reference proteome</keyword>
<keyword evidence="5" id="KW-0732">Signal</keyword>
<dbReference type="InterPro" id="IPR009056">
    <property type="entry name" value="Cyt_c-like_dom"/>
</dbReference>
<evidence type="ECO:0000313" key="7">
    <source>
        <dbReference type="EMBL" id="TCP43153.1"/>
    </source>
</evidence>
<keyword evidence="1 4" id="KW-0349">Heme</keyword>
<name>A0A4R2Q347_9RHOB</name>
<dbReference type="PANTHER" id="PTHR30600">
    <property type="entry name" value="CYTOCHROME C PEROXIDASE-RELATED"/>
    <property type="match status" value="1"/>
</dbReference>
<dbReference type="Pfam" id="PF21419">
    <property type="entry name" value="RoxA-like_Cyt-c"/>
    <property type="match status" value="1"/>
</dbReference>
<evidence type="ECO:0000256" key="2">
    <source>
        <dbReference type="ARBA" id="ARBA00022723"/>
    </source>
</evidence>
<dbReference type="InterPro" id="IPR047758">
    <property type="entry name" value="CytoC_perox"/>
</dbReference>
<comment type="caution">
    <text evidence="7">The sequence shown here is derived from an EMBL/GenBank/DDBJ whole genome shotgun (WGS) entry which is preliminary data.</text>
</comment>
<dbReference type="InterPro" id="IPR036909">
    <property type="entry name" value="Cyt_c-like_dom_sf"/>
</dbReference>
<proteinExistence type="predicted"/>
<keyword evidence="3 4" id="KW-0408">Iron</keyword>
<evidence type="ECO:0000256" key="5">
    <source>
        <dbReference type="SAM" id="SignalP"/>
    </source>
</evidence>
<evidence type="ECO:0000313" key="8">
    <source>
        <dbReference type="Proteomes" id="UP000294835"/>
    </source>
</evidence>
<feature type="chain" id="PRO_5020571527" description="Cytochrome c domain-containing protein" evidence="5">
    <location>
        <begin position="21"/>
        <end position="569"/>
    </location>
</feature>
<evidence type="ECO:0000256" key="4">
    <source>
        <dbReference type="PROSITE-ProRule" id="PRU00433"/>
    </source>
</evidence>